<organism evidence="2 3">
    <name type="scientific">Planococcus wigleyi</name>
    <dbReference type="NCBI Taxonomy" id="2762216"/>
    <lineage>
        <taxon>Bacteria</taxon>
        <taxon>Bacillati</taxon>
        <taxon>Bacillota</taxon>
        <taxon>Bacilli</taxon>
        <taxon>Bacillales</taxon>
        <taxon>Caryophanaceae</taxon>
        <taxon>Planococcus</taxon>
    </lineage>
</organism>
<keyword evidence="3" id="KW-1185">Reference proteome</keyword>
<keyword evidence="1" id="KW-0472">Membrane</keyword>
<reference evidence="2 3" key="1">
    <citation type="submission" date="2020-08" db="EMBL/GenBank/DDBJ databases">
        <title>A Genomic Blueprint of the Chicken Gut Microbiome.</title>
        <authorList>
            <person name="Gilroy R."/>
            <person name="Ravi A."/>
            <person name="Getino M."/>
            <person name="Pursley I."/>
            <person name="Horton D.L."/>
            <person name="Alikhan N.-F."/>
            <person name="Baker D."/>
            <person name="Gharbi K."/>
            <person name="Hall N."/>
            <person name="Watson M."/>
            <person name="Adriaenssens E.M."/>
            <person name="Foster-Nyarko E."/>
            <person name="Jarju S."/>
            <person name="Secka A."/>
            <person name="Antonio M."/>
            <person name="Oren A."/>
            <person name="Chaudhuri R."/>
            <person name="La Ragione R.M."/>
            <person name="Hildebrand F."/>
            <person name="Pallen M.J."/>
        </authorList>
    </citation>
    <scope>NUCLEOTIDE SEQUENCE [LARGE SCALE GENOMIC DNA]</scope>
    <source>
        <strain evidence="2 3">Sa1BUA13</strain>
    </source>
</reference>
<name>A0ABR8WGP6_9BACL</name>
<evidence type="ECO:0000313" key="2">
    <source>
        <dbReference type="EMBL" id="MBD8016173.1"/>
    </source>
</evidence>
<sequence>MMNEFFFLIPIVTILFYLVVFGFVIYAVVTGLRLAKERNEQLKAIAEELKRRP</sequence>
<keyword evidence="1" id="KW-1133">Transmembrane helix</keyword>
<keyword evidence="1" id="KW-0812">Transmembrane</keyword>
<feature type="transmembrane region" description="Helical" evidence="1">
    <location>
        <begin position="6"/>
        <end position="29"/>
    </location>
</feature>
<dbReference type="Proteomes" id="UP000658980">
    <property type="component" value="Unassembled WGS sequence"/>
</dbReference>
<protein>
    <recommendedName>
        <fullName evidence="4">CcmD family protein</fullName>
    </recommendedName>
</protein>
<evidence type="ECO:0008006" key="4">
    <source>
        <dbReference type="Google" id="ProtNLM"/>
    </source>
</evidence>
<accession>A0ABR8WGP6</accession>
<evidence type="ECO:0000313" key="3">
    <source>
        <dbReference type="Proteomes" id="UP000658980"/>
    </source>
</evidence>
<comment type="caution">
    <text evidence="2">The sequence shown here is derived from an EMBL/GenBank/DDBJ whole genome shotgun (WGS) entry which is preliminary data.</text>
</comment>
<evidence type="ECO:0000256" key="1">
    <source>
        <dbReference type="SAM" id="Phobius"/>
    </source>
</evidence>
<dbReference type="EMBL" id="JACSPU010000005">
    <property type="protein sequence ID" value="MBD8016173.1"/>
    <property type="molecule type" value="Genomic_DNA"/>
</dbReference>
<gene>
    <name evidence="2" type="ORF">H9630_15190</name>
</gene>
<proteinExistence type="predicted"/>
<dbReference type="RefSeq" id="WP_191716342.1">
    <property type="nucleotide sequence ID" value="NZ_JACSPU010000005.1"/>
</dbReference>